<keyword evidence="6" id="KW-1185">Reference proteome</keyword>
<evidence type="ECO:0000256" key="2">
    <source>
        <dbReference type="ARBA" id="ARBA00022771"/>
    </source>
</evidence>
<dbReference type="Proteomes" id="UP000663879">
    <property type="component" value="Unassembled WGS sequence"/>
</dbReference>
<evidence type="ECO:0000256" key="3">
    <source>
        <dbReference type="ARBA" id="ARBA00022833"/>
    </source>
</evidence>
<evidence type="ECO:0000259" key="4">
    <source>
        <dbReference type="Pfam" id="PF04500"/>
    </source>
</evidence>
<dbReference type="PANTHER" id="PTHR47160">
    <property type="entry name" value="PUTATIVE-RELATED"/>
    <property type="match status" value="1"/>
</dbReference>
<dbReference type="EMBL" id="CAJNOC010000466">
    <property type="protein sequence ID" value="CAF0764984.1"/>
    <property type="molecule type" value="Genomic_DNA"/>
</dbReference>
<keyword evidence="3" id="KW-0862">Zinc</keyword>
<dbReference type="Gene3D" id="2.20.25.240">
    <property type="match status" value="1"/>
</dbReference>
<name>A0A813QBH1_9BILA</name>
<gene>
    <name evidence="5" type="ORF">OXX778_LOCUS4638</name>
</gene>
<evidence type="ECO:0000256" key="1">
    <source>
        <dbReference type="ARBA" id="ARBA00022723"/>
    </source>
</evidence>
<keyword evidence="1" id="KW-0479">Metal-binding</keyword>
<dbReference type="PANTHER" id="PTHR47160:SF10">
    <property type="entry name" value="MULE TRANSPOSASE DOMAIN-CONTAINING PROTEIN"/>
    <property type="match status" value="1"/>
</dbReference>
<dbReference type="InterPro" id="IPR007588">
    <property type="entry name" value="Znf_FLYWCH"/>
</dbReference>
<reference evidence="5" key="1">
    <citation type="submission" date="2021-02" db="EMBL/GenBank/DDBJ databases">
        <authorList>
            <person name="Nowell W R."/>
        </authorList>
    </citation>
    <scope>NUCLEOTIDE SEQUENCE</scope>
    <source>
        <strain evidence="5">Ploen Becks lab</strain>
    </source>
</reference>
<feature type="domain" description="FLYWCH-type" evidence="4">
    <location>
        <begin position="16"/>
        <end position="74"/>
    </location>
</feature>
<accession>A0A813QBH1</accession>
<comment type="caution">
    <text evidence="5">The sequence shown here is derived from an EMBL/GenBank/DDBJ whole genome shotgun (WGS) entry which is preliminary data.</text>
</comment>
<proteinExistence type="predicted"/>
<sequence>MEELINSFDKLDICLSQRGKELLINRNYEHKLDFVAKSTNKHSWRCNSHNDCKARVYTIGLNPPVTEGQNWHEHPANPSKKEIRKAMNELKDKNSNRCRSAIQAVQKNPYAQYQKPTSRSDLNLPEEFKRSCNNEKFIIYDSGKDDTNRIILFGTENNLKLLKSHLNWYVDDTFDVCPDIFYQLFTIHVLLKGKNLPCIYCLLPNKTLETYTRVFETSFRMVVFSISNSIYGEKYKSLGTRPLIMKLSTYIGEVKRGRGVGRKDPKFKHDLWKVYVRNIENMPRTNNNIEGWHSALQNVIRRSPVIYAFIDKIKLEQANMEAIHLQLVTRRLPKRKASYVELDKRISEIIKDYSKIKVIDYLRNLALIIDY</sequence>
<dbReference type="AlphaFoldDB" id="A0A813QBH1"/>
<dbReference type="Pfam" id="PF04500">
    <property type="entry name" value="FLYWCH"/>
    <property type="match status" value="1"/>
</dbReference>
<organism evidence="5 6">
    <name type="scientific">Brachionus calyciflorus</name>
    <dbReference type="NCBI Taxonomy" id="104777"/>
    <lineage>
        <taxon>Eukaryota</taxon>
        <taxon>Metazoa</taxon>
        <taxon>Spiralia</taxon>
        <taxon>Gnathifera</taxon>
        <taxon>Rotifera</taxon>
        <taxon>Eurotatoria</taxon>
        <taxon>Monogononta</taxon>
        <taxon>Pseudotrocha</taxon>
        <taxon>Ploima</taxon>
        <taxon>Brachionidae</taxon>
        <taxon>Brachionus</taxon>
    </lineage>
</organism>
<keyword evidence="2" id="KW-0863">Zinc-finger</keyword>
<dbReference type="GO" id="GO:0008270">
    <property type="term" value="F:zinc ion binding"/>
    <property type="evidence" value="ECO:0007669"/>
    <property type="project" value="UniProtKB-KW"/>
</dbReference>
<protein>
    <recommendedName>
        <fullName evidence="4">FLYWCH-type domain-containing protein</fullName>
    </recommendedName>
</protein>
<dbReference type="OrthoDB" id="6500349at2759"/>
<evidence type="ECO:0000313" key="6">
    <source>
        <dbReference type="Proteomes" id="UP000663879"/>
    </source>
</evidence>
<evidence type="ECO:0000313" key="5">
    <source>
        <dbReference type="EMBL" id="CAF0764984.1"/>
    </source>
</evidence>